<reference evidence="1" key="2">
    <citation type="journal article" date="2022" name="Hortic Res">
        <title>The genome of Dioscorea zingiberensis sheds light on the biosynthesis, origin and evolution of the medicinally important diosgenin saponins.</title>
        <authorList>
            <person name="Li Y."/>
            <person name="Tan C."/>
            <person name="Li Z."/>
            <person name="Guo J."/>
            <person name="Li S."/>
            <person name="Chen X."/>
            <person name="Wang C."/>
            <person name="Dai X."/>
            <person name="Yang H."/>
            <person name="Song W."/>
            <person name="Hou L."/>
            <person name="Xu J."/>
            <person name="Tong Z."/>
            <person name="Xu A."/>
            <person name="Yuan X."/>
            <person name="Wang W."/>
            <person name="Yang Q."/>
            <person name="Chen L."/>
            <person name="Sun Z."/>
            <person name="Wang K."/>
            <person name="Pan B."/>
            <person name="Chen J."/>
            <person name="Bao Y."/>
            <person name="Liu F."/>
            <person name="Qi X."/>
            <person name="Gang D.R."/>
            <person name="Wen J."/>
            <person name="Li J."/>
        </authorList>
    </citation>
    <scope>NUCLEOTIDE SEQUENCE</scope>
    <source>
        <strain evidence="1">Dzin_1.0</strain>
    </source>
</reference>
<dbReference type="Proteomes" id="UP001085076">
    <property type="component" value="Miscellaneous, Linkage group lg06"/>
</dbReference>
<accession>A0A9D5C9V0</accession>
<protein>
    <submittedName>
        <fullName evidence="1">Uncharacterized protein</fullName>
    </submittedName>
</protein>
<sequence>MRDRGGAIDRSGRKKKVELLIPNLDEILGIKLNGRRARKVENTLDEATILADDLKRESTAGEVVEDARMVPRDVHATAQGCKIHIDGRLLGVTPQHDRVGLHIVHKVLSLQLRVPAFDLASAIAAADDRHRWSSLSLYLEGCIDIGLYTVSKFQI</sequence>
<organism evidence="1 2">
    <name type="scientific">Dioscorea zingiberensis</name>
    <dbReference type="NCBI Taxonomy" id="325984"/>
    <lineage>
        <taxon>Eukaryota</taxon>
        <taxon>Viridiplantae</taxon>
        <taxon>Streptophyta</taxon>
        <taxon>Embryophyta</taxon>
        <taxon>Tracheophyta</taxon>
        <taxon>Spermatophyta</taxon>
        <taxon>Magnoliopsida</taxon>
        <taxon>Liliopsida</taxon>
        <taxon>Dioscoreales</taxon>
        <taxon>Dioscoreaceae</taxon>
        <taxon>Dioscorea</taxon>
    </lineage>
</organism>
<dbReference type="AlphaFoldDB" id="A0A9D5C9V0"/>
<proteinExistence type="predicted"/>
<dbReference type="EMBL" id="JAGGNH010000006">
    <property type="protein sequence ID" value="KAJ0969176.1"/>
    <property type="molecule type" value="Genomic_DNA"/>
</dbReference>
<gene>
    <name evidence="1" type="ORF">J5N97_022053</name>
</gene>
<evidence type="ECO:0000313" key="2">
    <source>
        <dbReference type="Proteomes" id="UP001085076"/>
    </source>
</evidence>
<name>A0A9D5C9V0_9LILI</name>
<reference evidence="1" key="1">
    <citation type="submission" date="2021-03" db="EMBL/GenBank/DDBJ databases">
        <authorList>
            <person name="Li Z."/>
            <person name="Yang C."/>
        </authorList>
    </citation>
    <scope>NUCLEOTIDE SEQUENCE</scope>
    <source>
        <strain evidence="1">Dzin_1.0</strain>
        <tissue evidence="1">Leaf</tissue>
    </source>
</reference>
<evidence type="ECO:0000313" key="1">
    <source>
        <dbReference type="EMBL" id="KAJ0969176.1"/>
    </source>
</evidence>
<keyword evidence="2" id="KW-1185">Reference proteome</keyword>
<comment type="caution">
    <text evidence="1">The sequence shown here is derived from an EMBL/GenBank/DDBJ whole genome shotgun (WGS) entry which is preliminary data.</text>
</comment>